<name>A0AAE1WEM0_9LAMI</name>
<dbReference type="Proteomes" id="UP001289374">
    <property type="component" value="Unassembled WGS sequence"/>
</dbReference>
<feature type="region of interest" description="Disordered" evidence="1">
    <location>
        <begin position="17"/>
        <end position="36"/>
    </location>
</feature>
<protein>
    <recommendedName>
        <fullName evidence="4">Retrotransposon Copia-like N-terminal domain-containing protein</fullName>
    </recommendedName>
</protein>
<evidence type="ECO:0000313" key="2">
    <source>
        <dbReference type="EMBL" id="KAK4391871.1"/>
    </source>
</evidence>
<comment type="caution">
    <text evidence="2">The sequence shown here is derived from an EMBL/GenBank/DDBJ whole genome shotgun (WGS) entry which is preliminary data.</text>
</comment>
<dbReference type="PANTHER" id="PTHR47481:SF22">
    <property type="entry name" value="RETROTRANSPOSON GAG DOMAIN-CONTAINING PROTEIN"/>
    <property type="match status" value="1"/>
</dbReference>
<reference evidence="2" key="1">
    <citation type="submission" date="2020-06" db="EMBL/GenBank/DDBJ databases">
        <authorList>
            <person name="Li T."/>
            <person name="Hu X."/>
            <person name="Zhang T."/>
            <person name="Song X."/>
            <person name="Zhang H."/>
            <person name="Dai N."/>
            <person name="Sheng W."/>
            <person name="Hou X."/>
            <person name="Wei L."/>
        </authorList>
    </citation>
    <scope>NUCLEOTIDE SEQUENCE</scope>
    <source>
        <strain evidence="2">K16</strain>
        <tissue evidence="2">Leaf</tissue>
    </source>
</reference>
<evidence type="ECO:0000256" key="1">
    <source>
        <dbReference type="SAM" id="MobiDB-lite"/>
    </source>
</evidence>
<organism evidence="2 3">
    <name type="scientific">Sesamum angolense</name>
    <dbReference type="NCBI Taxonomy" id="2727404"/>
    <lineage>
        <taxon>Eukaryota</taxon>
        <taxon>Viridiplantae</taxon>
        <taxon>Streptophyta</taxon>
        <taxon>Embryophyta</taxon>
        <taxon>Tracheophyta</taxon>
        <taxon>Spermatophyta</taxon>
        <taxon>Magnoliopsida</taxon>
        <taxon>eudicotyledons</taxon>
        <taxon>Gunneridae</taxon>
        <taxon>Pentapetalae</taxon>
        <taxon>asterids</taxon>
        <taxon>lamiids</taxon>
        <taxon>Lamiales</taxon>
        <taxon>Pedaliaceae</taxon>
        <taxon>Sesamum</taxon>
    </lineage>
</organism>
<keyword evidence="3" id="KW-1185">Reference proteome</keyword>
<proteinExistence type="predicted"/>
<dbReference type="PANTHER" id="PTHR47481">
    <property type="match status" value="1"/>
</dbReference>
<reference evidence="2" key="2">
    <citation type="journal article" date="2024" name="Plant">
        <title>Genomic evolution and insights into agronomic trait innovations of Sesamum species.</title>
        <authorList>
            <person name="Miao H."/>
            <person name="Wang L."/>
            <person name="Qu L."/>
            <person name="Liu H."/>
            <person name="Sun Y."/>
            <person name="Le M."/>
            <person name="Wang Q."/>
            <person name="Wei S."/>
            <person name="Zheng Y."/>
            <person name="Lin W."/>
            <person name="Duan Y."/>
            <person name="Cao H."/>
            <person name="Xiong S."/>
            <person name="Wang X."/>
            <person name="Wei L."/>
            <person name="Li C."/>
            <person name="Ma Q."/>
            <person name="Ju M."/>
            <person name="Zhao R."/>
            <person name="Li G."/>
            <person name="Mu C."/>
            <person name="Tian Q."/>
            <person name="Mei H."/>
            <person name="Zhang T."/>
            <person name="Gao T."/>
            <person name="Zhang H."/>
        </authorList>
    </citation>
    <scope>NUCLEOTIDE SEQUENCE</scope>
    <source>
        <strain evidence="2">K16</strain>
    </source>
</reference>
<dbReference type="AlphaFoldDB" id="A0AAE1WEM0"/>
<sequence length="201" mass="22485">MWKALWGGRCRKNPYEDLPRYLSDDRSSQTRKAGTSPFTKLPNNNMHLGYLEYELSKYSVYELCHSILFEDGGLKVNSNFAQSATASSSVQQQQQHPPLASAINAVHFVPTKLSFEDGSSNYPAWKQQMLCIIQSQGLLGFIDGTNPPPPQTAVDATTAAVRNPDYDIWSRTDVLLKGWILCSLNDDIVNDVLELKTSRDV</sequence>
<evidence type="ECO:0000313" key="3">
    <source>
        <dbReference type="Proteomes" id="UP001289374"/>
    </source>
</evidence>
<dbReference type="EMBL" id="JACGWL010000011">
    <property type="protein sequence ID" value="KAK4391871.1"/>
    <property type="molecule type" value="Genomic_DNA"/>
</dbReference>
<gene>
    <name evidence="2" type="ORF">Sango_1964900</name>
</gene>
<evidence type="ECO:0008006" key="4">
    <source>
        <dbReference type="Google" id="ProtNLM"/>
    </source>
</evidence>
<feature type="compositionally biased region" description="Basic and acidic residues" evidence="1">
    <location>
        <begin position="17"/>
        <end position="28"/>
    </location>
</feature>
<accession>A0AAE1WEM0</accession>